<dbReference type="AlphaFoldDB" id="A0A8W7PSA4"/>
<reference evidence="1" key="1">
    <citation type="submission" date="2022-08" db="UniProtKB">
        <authorList>
            <consortium name="EnsemblMetazoa"/>
        </authorList>
    </citation>
    <scope>IDENTIFICATION</scope>
</reference>
<proteinExistence type="predicted"/>
<protein>
    <submittedName>
        <fullName evidence="1">Uncharacterized protein</fullName>
    </submittedName>
</protein>
<evidence type="ECO:0000313" key="1">
    <source>
        <dbReference type="EnsemblMetazoa" id="ACOM036341-PA.1"/>
    </source>
</evidence>
<organism evidence="1">
    <name type="scientific">Anopheles coluzzii</name>
    <name type="common">African malaria mosquito</name>
    <dbReference type="NCBI Taxonomy" id="1518534"/>
    <lineage>
        <taxon>Eukaryota</taxon>
        <taxon>Metazoa</taxon>
        <taxon>Ecdysozoa</taxon>
        <taxon>Arthropoda</taxon>
        <taxon>Hexapoda</taxon>
        <taxon>Insecta</taxon>
        <taxon>Pterygota</taxon>
        <taxon>Neoptera</taxon>
        <taxon>Endopterygota</taxon>
        <taxon>Diptera</taxon>
        <taxon>Nematocera</taxon>
        <taxon>Culicoidea</taxon>
        <taxon>Culicidae</taxon>
        <taxon>Anophelinae</taxon>
        <taxon>Anopheles</taxon>
    </lineage>
</organism>
<sequence length="128" mass="15302">MKITVYDRAGMSRCRVGSDSCTEMARSYMTELARQYWHCAETNVQRVDHLHERIEPDRTIRERLRMEGPQIGEVLLVDRFRNFPPGFEDQQYQRHKAEQEGSCAPHVRRTLAKKLAERYFEQYHREAD</sequence>
<dbReference type="EnsemblMetazoa" id="ACOM036341-RA">
    <property type="protein sequence ID" value="ACOM036341-PA.1"/>
    <property type="gene ID" value="ACOM036341"/>
</dbReference>
<dbReference type="Proteomes" id="UP000075882">
    <property type="component" value="Unassembled WGS sequence"/>
</dbReference>
<accession>A0A8W7PSA4</accession>
<name>A0A8W7PSA4_ANOCL</name>